<dbReference type="InterPro" id="IPR013788">
    <property type="entry name" value="Hemocyanin/hexamerin"/>
</dbReference>
<comment type="similarity">
    <text evidence="3">Belongs to the tyrosinase family.</text>
</comment>
<evidence type="ECO:0000256" key="4">
    <source>
        <dbReference type="ARBA" id="ARBA00022525"/>
    </source>
</evidence>
<dbReference type="InterPro" id="IPR000896">
    <property type="entry name" value="Hemocyanin/hexamerin_mid_dom"/>
</dbReference>
<protein>
    <submittedName>
        <fullName evidence="9">Phenoloxidase 3</fullName>
    </submittedName>
</protein>
<dbReference type="GO" id="GO:0004503">
    <property type="term" value="F:tyrosinase activity"/>
    <property type="evidence" value="ECO:0007669"/>
    <property type="project" value="UniProtKB-ARBA"/>
</dbReference>
<comment type="subcellular location">
    <subcellularLocation>
        <location evidence="2">Secreted</location>
    </subcellularLocation>
</comment>
<feature type="domain" description="Tyrosinase copper-binding" evidence="8">
    <location>
        <begin position="261"/>
        <end position="272"/>
    </location>
</feature>
<dbReference type="OrthoDB" id="8119704at2759"/>
<evidence type="ECO:0000256" key="5">
    <source>
        <dbReference type="ARBA" id="ARBA00022723"/>
    </source>
</evidence>
<dbReference type="PANTHER" id="PTHR11511">
    <property type="entry name" value="LARVAL STORAGE PROTEIN/PHENOLOXIDASE"/>
    <property type="match status" value="1"/>
</dbReference>
<reference evidence="9 10" key="1">
    <citation type="submission" date="2015-12" db="EMBL/GenBank/DDBJ databases">
        <title>The genome of Folsomia candida.</title>
        <authorList>
            <person name="Faddeeva A."/>
            <person name="Derks M.F."/>
            <person name="Anvar Y."/>
            <person name="Smit S."/>
            <person name="Van Straalen N."/>
            <person name="Roelofs D."/>
        </authorList>
    </citation>
    <scope>NUCLEOTIDE SEQUENCE [LARGE SCALE GENOMIC DNA]</scope>
    <source>
        <strain evidence="9 10">VU population</strain>
        <tissue evidence="9">Whole body</tissue>
    </source>
</reference>
<dbReference type="InterPro" id="IPR008922">
    <property type="entry name" value="Di-copper_centre_dom_sf"/>
</dbReference>
<evidence type="ECO:0000256" key="1">
    <source>
        <dbReference type="ARBA" id="ARBA00001973"/>
    </source>
</evidence>
<evidence type="ECO:0000256" key="2">
    <source>
        <dbReference type="ARBA" id="ARBA00004613"/>
    </source>
</evidence>
<dbReference type="Gene3D" id="2.60.40.1520">
    <property type="entry name" value="Hemocyanin, C-terminal domain"/>
    <property type="match status" value="1"/>
</dbReference>
<comment type="caution">
    <text evidence="9">The sequence shown here is derived from an EMBL/GenBank/DDBJ whole genome shotgun (WGS) entry which is preliminary data.</text>
</comment>
<sequence>MARYDAERLGNGLSRVRPLRPDDPVLKEGYFSKLTDSTSGRVWGTRQENTPLTNINREDDTSLPTGTRTISMETFQKYRDRIMEAIDKMTYLAENGQRQPLNIDILGDIVEASNLSPNRQYYGEWGLHNIGHLLIALCHDPEYKHRVTHFEYYDFWIKAKLEFLVWLTDFSGKYATFIIPPPPPHKSTPPPHKSTPTPIHPHPYPPPQFLWGNVRYLGNLTLPQGISRCPIKIVGVDGGGGGIINAKHMGVMGDTSANMRDPAFYRWHKYIDELFDLYKQTMQPYNPTGGELQLVWDGVQVQNIQVQAESSRQGLAVPPQNVLRTFRMRSHVDLSRGLDYLRWGENLGPIFARTTHLNHDAFTYTINVQNNGAARTGTIRIYLAPRFNEHGERLPMVQQRLLFFELDKFTTQLNPGVNAITRRSTQSNVTIPWDQSFRQLERSVQAPSAEQSACGCGWPQHMLIPRGNPSGQLYDLVVFVTNGEDDRVVNPQPANNRGRDNCRQAMAYCGILDQLYPDRKPMGYPFDRNPYTVPSPSNPNGAQIPVPNLDEYISRIPNMRTIQVRIVYDAERIDIRGDDGVPTGMRVISGDPLTPVRPGACGNGGARGSSPLHHRHRCLHLLPVPLYQDLLGRRPITLHVVKPAAGLEFLQIVDLK</sequence>
<dbReference type="PROSITE" id="PS00498">
    <property type="entry name" value="TYROSINASE_2"/>
    <property type="match status" value="1"/>
</dbReference>
<keyword evidence="10" id="KW-1185">Reference proteome</keyword>
<dbReference type="AlphaFoldDB" id="A0A226ELQ5"/>
<dbReference type="STRING" id="158441.A0A226ELQ5"/>
<dbReference type="SUPFAM" id="SSF48056">
    <property type="entry name" value="Di-copper centre-containing domain"/>
    <property type="match status" value="2"/>
</dbReference>
<evidence type="ECO:0000259" key="8">
    <source>
        <dbReference type="PROSITE" id="PS00498"/>
    </source>
</evidence>
<keyword evidence="7" id="KW-1015">Disulfide bond</keyword>
<evidence type="ECO:0000256" key="6">
    <source>
        <dbReference type="ARBA" id="ARBA00023008"/>
    </source>
</evidence>
<proteinExistence type="inferred from homology"/>
<accession>A0A226ELQ5</accession>
<dbReference type="Pfam" id="PF03723">
    <property type="entry name" value="Hemocyanin_C"/>
    <property type="match status" value="1"/>
</dbReference>
<dbReference type="EMBL" id="LNIX01000003">
    <property type="protein sequence ID" value="OXA57671.1"/>
    <property type="molecule type" value="Genomic_DNA"/>
</dbReference>
<organism evidence="9 10">
    <name type="scientific">Folsomia candida</name>
    <name type="common">Springtail</name>
    <dbReference type="NCBI Taxonomy" id="158441"/>
    <lineage>
        <taxon>Eukaryota</taxon>
        <taxon>Metazoa</taxon>
        <taxon>Ecdysozoa</taxon>
        <taxon>Arthropoda</taxon>
        <taxon>Hexapoda</taxon>
        <taxon>Collembola</taxon>
        <taxon>Entomobryomorpha</taxon>
        <taxon>Isotomoidea</taxon>
        <taxon>Isotomidae</taxon>
        <taxon>Proisotominae</taxon>
        <taxon>Folsomia</taxon>
    </lineage>
</organism>
<name>A0A226ELQ5_FOLCA</name>
<evidence type="ECO:0000313" key="10">
    <source>
        <dbReference type="Proteomes" id="UP000198287"/>
    </source>
</evidence>
<keyword evidence="4" id="KW-0964">Secreted</keyword>
<evidence type="ECO:0000313" key="9">
    <source>
        <dbReference type="EMBL" id="OXA57671.1"/>
    </source>
</evidence>
<dbReference type="SUPFAM" id="SSF81296">
    <property type="entry name" value="E set domains"/>
    <property type="match status" value="1"/>
</dbReference>
<dbReference type="PANTHER" id="PTHR11511:SF4">
    <property type="entry name" value="PHENOLOXIDASE 2-RELATED"/>
    <property type="match status" value="1"/>
</dbReference>
<dbReference type="InterPro" id="IPR037020">
    <property type="entry name" value="Hemocyanin_C_sf"/>
</dbReference>
<dbReference type="GO" id="GO:0006582">
    <property type="term" value="P:melanin metabolic process"/>
    <property type="evidence" value="ECO:0007669"/>
    <property type="project" value="UniProtKB-ARBA"/>
</dbReference>
<dbReference type="InterPro" id="IPR002227">
    <property type="entry name" value="Tyrosinase_Cu-bd"/>
</dbReference>
<dbReference type="Gene3D" id="1.10.1280.10">
    <property type="entry name" value="Di-copper center containing domain from catechol oxidase"/>
    <property type="match status" value="2"/>
</dbReference>
<keyword evidence="6" id="KW-0186">Copper</keyword>
<dbReference type="InterPro" id="IPR014756">
    <property type="entry name" value="Ig_E-set"/>
</dbReference>
<dbReference type="GO" id="GO:0046872">
    <property type="term" value="F:metal ion binding"/>
    <property type="evidence" value="ECO:0007669"/>
    <property type="project" value="UniProtKB-KW"/>
</dbReference>
<gene>
    <name evidence="9" type="ORF">Fcan01_08525</name>
</gene>
<evidence type="ECO:0000256" key="3">
    <source>
        <dbReference type="ARBA" id="ARBA00009928"/>
    </source>
</evidence>
<comment type="cofactor">
    <cofactor evidence="1">
        <name>Cu(2+)</name>
        <dbReference type="ChEBI" id="CHEBI:29036"/>
    </cofactor>
</comment>
<keyword evidence="5" id="KW-0479">Metal-binding</keyword>
<dbReference type="Proteomes" id="UP000198287">
    <property type="component" value="Unassembled WGS sequence"/>
</dbReference>
<dbReference type="InterPro" id="IPR005203">
    <property type="entry name" value="Hemocyanin_C"/>
</dbReference>
<dbReference type="GO" id="GO:0005576">
    <property type="term" value="C:extracellular region"/>
    <property type="evidence" value="ECO:0007669"/>
    <property type="project" value="UniProtKB-SubCell"/>
</dbReference>
<dbReference type="Pfam" id="PF00372">
    <property type="entry name" value="Hemocyanin_M"/>
    <property type="match status" value="2"/>
</dbReference>
<evidence type="ECO:0000256" key="7">
    <source>
        <dbReference type="ARBA" id="ARBA00023157"/>
    </source>
</evidence>